<reference evidence="1 2" key="1">
    <citation type="journal article" date="2019" name="Int. J. Syst. Evol. Microbiol.">
        <title>The Global Catalogue of Microorganisms (GCM) 10K type strain sequencing project: providing services to taxonomists for standard genome sequencing and annotation.</title>
        <authorList>
            <consortium name="The Broad Institute Genomics Platform"/>
            <consortium name="The Broad Institute Genome Sequencing Center for Infectious Disease"/>
            <person name="Wu L."/>
            <person name="Ma J."/>
        </authorList>
    </citation>
    <scope>NUCLEOTIDE SEQUENCE [LARGE SCALE GENOMIC DNA]</scope>
    <source>
        <strain evidence="1 2">JCM 13249</strain>
    </source>
</reference>
<comment type="caution">
    <text evidence="1">The sequence shown here is derived from an EMBL/GenBank/DDBJ whole genome shotgun (WGS) entry which is preliminary data.</text>
</comment>
<protein>
    <submittedName>
        <fullName evidence="1">Uncharacterized protein</fullName>
    </submittedName>
</protein>
<sequence length="149" mass="14845">MKYLLGALLLVLTAGAVTFLSKRDPDASGPVQADHRIVAAPATGAPAPSHQSQPPAAGGPVAVGFTLLDGKLYLVTAKTRKAAEQVVAIRQPVFACGAEAGPGSDLEAWPMRNAGGGGVLPGVAEDGTLLTAPHDGSPVSCTVQDGGRG</sequence>
<proteinExistence type="predicted"/>
<evidence type="ECO:0000313" key="2">
    <source>
        <dbReference type="Proteomes" id="UP001500655"/>
    </source>
</evidence>
<organism evidence="1 2">
    <name type="scientific">Luedemannella helvata</name>
    <dbReference type="NCBI Taxonomy" id="349315"/>
    <lineage>
        <taxon>Bacteria</taxon>
        <taxon>Bacillati</taxon>
        <taxon>Actinomycetota</taxon>
        <taxon>Actinomycetes</taxon>
        <taxon>Micromonosporales</taxon>
        <taxon>Micromonosporaceae</taxon>
        <taxon>Luedemannella</taxon>
    </lineage>
</organism>
<keyword evidence="2" id="KW-1185">Reference proteome</keyword>
<gene>
    <name evidence="1" type="ORF">GCM10009681_07170</name>
</gene>
<dbReference type="RefSeq" id="WP_344076727.1">
    <property type="nucleotide sequence ID" value="NZ_BAAALS010000002.1"/>
</dbReference>
<evidence type="ECO:0000313" key="1">
    <source>
        <dbReference type="EMBL" id="GAA1738943.1"/>
    </source>
</evidence>
<dbReference type="Proteomes" id="UP001500655">
    <property type="component" value="Unassembled WGS sequence"/>
</dbReference>
<accession>A0ABN2JTZ7</accession>
<dbReference type="EMBL" id="BAAALS010000002">
    <property type="protein sequence ID" value="GAA1738943.1"/>
    <property type="molecule type" value="Genomic_DNA"/>
</dbReference>
<name>A0ABN2JTZ7_9ACTN</name>